<proteinExistence type="predicted"/>
<comment type="caution">
    <text evidence="4">The sequence shown here is derived from an EMBL/GenBank/DDBJ whole genome shotgun (WGS) entry which is preliminary data.</text>
</comment>
<protein>
    <recommendedName>
        <fullName evidence="3">DUF7492 domain-containing protein</fullName>
    </recommendedName>
</protein>
<dbReference type="EMBL" id="JAGPNK010000005">
    <property type="protein sequence ID" value="KAH7321253.1"/>
    <property type="molecule type" value="Genomic_DNA"/>
</dbReference>
<feature type="domain" description="DUF7492" evidence="3">
    <location>
        <begin position="18"/>
        <end position="229"/>
    </location>
</feature>
<dbReference type="Proteomes" id="UP000813444">
    <property type="component" value="Unassembled WGS sequence"/>
</dbReference>
<sequence>MRTLSSTAAALLALVGSASAHSWVEKAQRVHSNGTMIGPEGHPRGFIARDAPGFNDGVFVNIMPYTGQAAYSGNELLNKYKFDPNPQVPFLEAAPGDKIALTHLENGHTTIPSAQPNKPRNRGTVFIYGTSSPNEEEKLFDVHLKWNRDGTGGDGRGRLLSTRNYDDGQCYQPNGNPMMLERVAKLATQGANPLMELECQSIITLPDDLEPDSIYTIYWYWDWPDLNPEAIDIEATTNGIFPWAGSFMRGEKDPSGFSMDAIAKNESYSSVLDIKILPASAAKLFNTKGEVTTSFIKNQNVYHQAIYDQLQNNFDVPASGGQPGGQPGGSPAEPSAPVEPNPPPSSPSPPVASPPVANPPVEDPASGDGGVVTVTVTATVAPTTLVTTVYRTVPAPEPTTTSESTSTVVVTVTARIPEPSTVIVTQTTHIPPGTVGAPGGANESQVQTSLSTPVGTPVPTAGAPVFMRFKRSNWALGAH</sequence>
<feature type="chain" id="PRO_5035470759" description="DUF7492 domain-containing protein" evidence="2">
    <location>
        <begin position="21"/>
        <end position="479"/>
    </location>
</feature>
<keyword evidence="5" id="KW-1185">Reference proteome</keyword>
<dbReference type="InterPro" id="IPR055915">
    <property type="entry name" value="DUF7492"/>
</dbReference>
<dbReference type="Pfam" id="PF24320">
    <property type="entry name" value="DUF7492"/>
    <property type="match status" value="1"/>
</dbReference>
<evidence type="ECO:0000313" key="5">
    <source>
        <dbReference type="Proteomes" id="UP000813444"/>
    </source>
</evidence>
<evidence type="ECO:0000256" key="2">
    <source>
        <dbReference type="SAM" id="SignalP"/>
    </source>
</evidence>
<dbReference type="OrthoDB" id="64281at2759"/>
<feature type="signal peptide" evidence="2">
    <location>
        <begin position="1"/>
        <end position="20"/>
    </location>
</feature>
<feature type="region of interest" description="Disordered" evidence="1">
    <location>
        <begin position="313"/>
        <end position="370"/>
    </location>
</feature>
<evidence type="ECO:0000259" key="3">
    <source>
        <dbReference type="Pfam" id="PF24320"/>
    </source>
</evidence>
<dbReference type="AlphaFoldDB" id="A0A8K0SUL0"/>
<keyword evidence="2" id="KW-0732">Signal</keyword>
<gene>
    <name evidence="4" type="ORF">B0I35DRAFT_477756</name>
</gene>
<evidence type="ECO:0000256" key="1">
    <source>
        <dbReference type="SAM" id="MobiDB-lite"/>
    </source>
</evidence>
<evidence type="ECO:0000313" key="4">
    <source>
        <dbReference type="EMBL" id="KAH7321253.1"/>
    </source>
</evidence>
<accession>A0A8K0SUL0</accession>
<reference evidence="4" key="1">
    <citation type="journal article" date="2021" name="Nat. Commun.">
        <title>Genetic determinants of endophytism in the Arabidopsis root mycobiome.</title>
        <authorList>
            <person name="Mesny F."/>
            <person name="Miyauchi S."/>
            <person name="Thiergart T."/>
            <person name="Pickel B."/>
            <person name="Atanasova L."/>
            <person name="Karlsson M."/>
            <person name="Huettel B."/>
            <person name="Barry K.W."/>
            <person name="Haridas S."/>
            <person name="Chen C."/>
            <person name="Bauer D."/>
            <person name="Andreopoulos W."/>
            <person name="Pangilinan J."/>
            <person name="LaButti K."/>
            <person name="Riley R."/>
            <person name="Lipzen A."/>
            <person name="Clum A."/>
            <person name="Drula E."/>
            <person name="Henrissat B."/>
            <person name="Kohler A."/>
            <person name="Grigoriev I.V."/>
            <person name="Martin F.M."/>
            <person name="Hacquard S."/>
        </authorList>
    </citation>
    <scope>NUCLEOTIDE SEQUENCE</scope>
    <source>
        <strain evidence="4">MPI-CAGE-CH-0235</strain>
    </source>
</reference>
<feature type="compositionally biased region" description="Pro residues" evidence="1">
    <location>
        <begin position="337"/>
        <end position="362"/>
    </location>
</feature>
<name>A0A8K0SUL0_9HYPO</name>
<organism evidence="4 5">
    <name type="scientific">Stachybotrys elegans</name>
    <dbReference type="NCBI Taxonomy" id="80388"/>
    <lineage>
        <taxon>Eukaryota</taxon>
        <taxon>Fungi</taxon>
        <taxon>Dikarya</taxon>
        <taxon>Ascomycota</taxon>
        <taxon>Pezizomycotina</taxon>
        <taxon>Sordariomycetes</taxon>
        <taxon>Hypocreomycetidae</taxon>
        <taxon>Hypocreales</taxon>
        <taxon>Stachybotryaceae</taxon>
        <taxon>Stachybotrys</taxon>
    </lineage>
</organism>